<gene>
    <name evidence="2" type="ORF">MG3_05991</name>
</gene>
<reference evidence="2 3" key="1">
    <citation type="submission" date="2013-12" db="EMBL/GenBank/DDBJ databases">
        <title>The Genome Sequence of Candida albicans P78048.</title>
        <authorList>
            <consortium name="The Broad Institute Genome Sequencing Platform"/>
            <consortium name="The Broad Institute Genome Sequencing Center for Infectious Disease"/>
            <person name="Cuomo C."/>
            <person name="Bennett R."/>
            <person name="Hirakawa M."/>
            <person name="Noverr M."/>
            <person name="Mitchell A."/>
            <person name="Young S.K."/>
            <person name="Zeng Q."/>
            <person name="Gargeya S."/>
            <person name="Fitzgerald M."/>
            <person name="Abouelleil A."/>
            <person name="Alvarado L."/>
            <person name="Berlin A.M."/>
            <person name="Chapman S.B."/>
            <person name="Dewar J."/>
            <person name="Goldberg J."/>
            <person name="Griggs A."/>
            <person name="Gujja S."/>
            <person name="Hansen M."/>
            <person name="Howarth C."/>
            <person name="Imamovic A."/>
            <person name="Larimer J."/>
            <person name="McCowan C."/>
            <person name="Murphy C."/>
            <person name="Pearson M."/>
            <person name="Priest M."/>
            <person name="Roberts A."/>
            <person name="Saif S."/>
            <person name="Shea T."/>
            <person name="Sykes S."/>
            <person name="Wortman J."/>
            <person name="Nusbaum C."/>
            <person name="Birren B."/>
        </authorList>
    </citation>
    <scope>NUCLEOTIDE SEQUENCE [LARGE SCALE GENOMIC DNA]</scope>
    <source>
        <strain evidence="2 3">P78048</strain>
    </source>
</reference>
<keyword evidence="1" id="KW-0812">Transmembrane</keyword>
<dbReference type="AlphaFoldDB" id="A0AB34PKE8"/>
<evidence type="ECO:0008006" key="4">
    <source>
        <dbReference type="Google" id="ProtNLM"/>
    </source>
</evidence>
<sequence>MQMVSPIILFKRISPNLKLKVTGVAQRNARTKRKKERKRVCETKLETKIKNGKKSLAQASNNNSKIFICLLFSCFILFCFVFNRSCTFAFEVKKIFYLSQKSSGDLLHSWRNVNTIL</sequence>
<keyword evidence="1" id="KW-0472">Membrane</keyword>
<feature type="transmembrane region" description="Helical" evidence="1">
    <location>
        <begin position="64"/>
        <end position="83"/>
    </location>
</feature>
<accession>A0AB34PKE8</accession>
<dbReference type="EMBL" id="AJIX01000052">
    <property type="protein sequence ID" value="KGR02333.1"/>
    <property type="molecule type" value="Genomic_DNA"/>
</dbReference>
<evidence type="ECO:0000313" key="2">
    <source>
        <dbReference type="EMBL" id="KGR02333.1"/>
    </source>
</evidence>
<dbReference type="Proteomes" id="UP000030161">
    <property type="component" value="Unassembled WGS sequence"/>
</dbReference>
<name>A0AB34PKE8_CANAX</name>
<comment type="caution">
    <text evidence="2">The sequence shown here is derived from an EMBL/GenBank/DDBJ whole genome shotgun (WGS) entry which is preliminary data.</text>
</comment>
<proteinExistence type="predicted"/>
<protein>
    <recommendedName>
        <fullName evidence="4">Transmembrane protein</fullName>
    </recommendedName>
</protein>
<organism evidence="2 3">
    <name type="scientific">Candida albicans P78048</name>
    <dbReference type="NCBI Taxonomy" id="1094989"/>
    <lineage>
        <taxon>Eukaryota</taxon>
        <taxon>Fungi</taxon>
        <taxon>Dikarya</taxon>
        <taxon>Ascomycota</taxon>
        <taxon>Saccharomycotina</taxon>
        <taxon>Pichiomycetes</taxon>
        <taxon>Debaryomycetaceae</taxon>
        <taxon>Candida/Lodderomyces clade</taxon>
        <taxon>Candida</taxon>
    </lineage>
</organism>
<keyword evidence="1" id="KW-1133">Transmembrane helix</keyword>
<evidence type="ECO:0000256" key="1">
    <source>
        <dbReference type="SAM" id="Phobius"/>
    </source>
</evidence>
<evidence type="ECO:0000313" key="3">
    <source>
        <dbReference type="Proteomes" id="UP000030161"/>
    </source>
</evidence>